<accession>A0A0D0B5X8</accession>
<dbReference type="GO" id="GO:0044027">
    <property type="term" value="P:negative regulation of gene expression via chromosomal CpG island methylation"/>
    <property type="evidence" value="ECO:0007669"/>
    <property type="project" value="TreeGrafter"/>
</dbReference>
<dbReference type="PROSITE" id="PS51015">
    <property type="entry name" value="YDG"/>
    <property type="match status" value="1"/>
</dbReference>
<dbReference type="Proteomes" id="UP000054485">
    <property type="component" value="Unassembled WGS sequence"/>
</dbReference>
<dbReference type="GO" id="GO:0016567">
    <property type="term" value="P:protein ubiquitination"/>
    <property type="evidence" value="ECO:0007669"/>
    <property type="project" value="TreeGrafter"/>
</dbReference>
<dbReference type="OrthoDB" id="2270193at2759"/>
<evidence type="ECO:0000259" key="3">
    <source>
        <dbReference type="PROSITE" id="PS51015"/>
    </source>
</evidence>
<evidence type="ECO:0000256" key="2">
    <source>
        <dbReference type="PROSITE-ProRule" id="PRU00358"/>
    </source>
</evidence>
<proteinExistence type="predicted"/>
<keyword evidence="1 2" id="KW-0539">Nucleus</keyword>
<keyword evidence="5" id="KW-1185">Reference proteome</keyword>
<gene>
    <name evidence="4" type="ORF">CY34DRAFT_808521</name>
</gene>
<dbReference type="EMBL" id="KN835351">
    <property type="protein sequence ID" value="KIK39268.1"/>
    <property type="molecule type" value="Genomic_DNA"/>
</dbReference>
<dbReference type="GO" id="GO:0061630">
    <property type="term" value="F:ubiquitin protein ligase activity"/>
    <property type="evidence" value="ECO:0007669"/>
    <property type="project" value="TreeGrafter"/>
</dbReference>
<dbReference type="Gene3D" id="2.30.280.10">
    <property type="entry name" value="SRA-YDG"/>
    <property type="match status" value="1"/>
</dbReference>
<reference evidence="4 5" key="1">
    <citation type="submission" date="2014-04" db="EMBL/GenBank/DDBJ databases">
        <authorList>
            <consortium name="DOE Joint Genome Institute"/>
            <person name="Kuo A."/>
            <person name="Ruytinx J."/>
            <person name="Rineau F."/>
            <person name="Colpaert J."/>
            <person name="Kohler A."/>
            <person name="Nagy L.G."/>
            <person name="Floudas D."/>
            <person name="Copeland A."/>
            <person name="Barry K.W."/>
            <person name="Cichocki N."/>
            <person name="Veneault-Fourrey C."/>
            <person name="LaButti K."/>
            <person name="Lindquist E.A."/>
            <person name="Lipzen A."/>
            <person name="Lundell T."/>
            <person name="Morin E."/>
            <person name="Murat C."/>
            <person name="Sun H."/>
            <person name="Tunlid A."/>
            <person name="Henrissat B."/>
            <person name="Grigoriev I.V."/>
            <person name="Hibbett D.S."/>
            <person name="Martin F."/>
            <person name="Nordberg H.P."/>
            <person name="Cantor M.N."/>
            <person name="Hua S.X."/>
        </authorList>
    </citation>
    <scope>NUCLEOTIDE SEQUENCE [LARGE SCALE GENOMIC DNA]</scope>
    <source>
        <strain evidence="4 5">UH-Slu-Lm8-n1</strain>
    </source>
</reference>
<dbReference type="InterPro" id="IPR036987">
    <property type="entry name" value="SRA-YDG_sf"/>
</dbReference>
<name>A0A0D0B5X8_9AGAM</name>
<dbReference type="PANTHER" id="PTHR14140">
    <property type="entry name" value="E3 UBIQUITIN-PROTEIN LIGASE UHRF-RELATED"/>
    <property type="match status" value="1"/>
</dbReference>
<protein>
    <recommendedName>
        <fullName evidence="3">YDG domain-containing protein</fullName>
    </recommendedName>
</protein>
<dbReference type="STRING" id="930992.A0A0D0B5X8"/>
<feature type="domain" description="YDG" evidence="3">
    <location>
        <begin position="24"/>
        <end position="171"/>
    </location>
</feature>
<dbReference type="SUPFAM" id="SSF88697">
    <property type="entry name" value="PUA domain-like"/>
    <property type="match status" value="1"/>
</dbReference>
<reference evidence="5" key="2">
    <citation type="submission" date="2015-01" db="EMBL/GenBank/DDBJ databases">
        <title>Evolutionary Origins and Diversification of the Mycorrhizal Mutualists.</title>
        <authorList>
            <consortium name="DOE Joint Genome Institute"/>
            <consortium name="Mycorrhizal Genomics Consortium"/>
            <person name="Kohler A."/>
            <person name="Kuo A."/>
            <person name="Nagy L.G."/>
            <person name="Floudas D."/>
            <person name="Copeland A."/>
            <person name="Barry K.W."/>
            <person name="Cichocki N."/>
            <person name="Veneault-Fourrey C."/>
            <person name="LaButti K."/>
            <person name="Lindquist E.A."/>
            <person name="Lipzen A."/>
            <person name="Lundell T."/>
            <person name="Morin E."/>
            <person name="Murat C."/>
            <person name="Riley R."/>
            <person name="Ohm R."/>
            <person name="Sun H."/>
            <person name="Tunlid A."/>
            <person name="Henrissat B."/>
            <person name="Grigoriev I.V."/>
            <person name="Hibbett D.S."/>
            <person name="Martin F."/>
        </authorList>
    </citation>
    <scope>NUCLEOTIDE SEQUENCE [LARGE SCALE GENOMIC DNA]</scope>
    <source>
        <strain evidence="5">UH-Slu-Lm8-n1</strain>
    </source>
</reference>
<dbReference type="AlphaFoldDB" id="A0A0D0B5X8"/>
<organism evidence="4 5">
    <name type="scientific">Suillus luteus UH-Slu-Lm8-n1</name>
    <dbReference type="NCBI Taxonomy" id="930992"/>
    <lineage>
        <taxon>Eukaryota</taxon>
        <taxon>Fungi</taxon>
        <taxon>Dikarya</taxon>
        <taxon>Basidiomycota</taxon>
        <taxon>Agaricomycotina</taxon>
        <taxon>Agaricomycetes</taxon>
        <taxon>Agaricomycetidae</taxon>
        <taxon>Boletales</taxon>
        <taxon>Suillineae</taxon>
        <taxon>Suillaceae</taxon>
        <taxon>Suillus</taxon>
    </lineage>
</organism>
<dbReference type="Pfam" id="PF02182">
    <property type="entry name" value="SAD_SRA"/>
    <property type="match status" value="1"/>
</dbReference>
<dbReference type="InParanoid" id="A0A0D0B5X8"/>
<dbReference type="InterPro" id="IPR015947">
    <property type="entry name" value="PUA-like_sf"/>
</dbReference>
<dbReference type="GO" id="GO:0005634">
    <property type="term" value="C:nucleus"/>
    <property type="evidence" value="ECO:0007669"/>
    <property type="project" value="UniProtKB-SubCell"/>
</dbReference>
<evidence type="ECO:0000313" key="5">
    <source>
        <dbReference type="Proteomes" id="UP000054485"/>
    </source>
</evidence>
<evidence type="ECO:0000256" key="1">
    <source>
        <dbReference type="ARBA" id="ARBA00023242"/>
    </source>
</evidence>
<dbReference type="InterPro" id="IPR003105">
    <property type="entry name" value="SRA_YDG"/>
</dbReference>
<dbReference type="InterPro" id="IPR045134">
    <property type="entry name" value="UHRF1/2-like"/>
</dbReference>
<evidence type="ECO:0000313" key="4">
    <source>
        <dbReference type="EMBL" id="KIK39268.1"/>
    </source>
</evidence>
<dbReference type="PANTHER" id="PTHR14140:SF27">
    <property type="entry name" value="OS04G0289800 PROTEIN"/>
    <property type="match status" value="1"/>
</dbReference>
<comment type="subcellular location">
    <subcellularLocation>
        <location evidence="2">Nucleus</location>
    </subcellularLocation>
</comment>
<dbReference type="HOGENOM" id="CLU_090083_2_0_1"/>
<dbReference type="SMART" id="SM00466">
    <property type="entry name" value="SRA"/>
    <property type="match status" value="1"/>
</dbReference>
<sequence length="235" mass="26757">MKEASTKSYRKGGVSRTKAARLFGEHPGAPYGTTWKTRTECFDAGVHRQMEPGIHGDKDKGAFSIVVSGQYKDDKDYGDTILYTGSGGHKQESNGMREQVEDQQWTDLGNEALRISSETGKPVRVIRGHELESKFAPWEGFRYDGLYTCKRAWREWNRDRHYLICRYVMERIPGQSPLRCRSSIFGLYQSSPTSVVNSDAPQPPAPVPLNARQRLRLERQRSLENMQSFLCKSSC</sequence>